<comment type="caution">
    <text evidence="9">The sequence shown here is derived from an EMBL/GenBank/DDBJ whole genome shotgun (WGS) entry which is preliminary data.</text>
</comment>
<dbReference type="Proteomes" id="UP000012065">
    <property type="component" value="Unassembled WGS sequence"/>
</dbReference>
<feature type="compositionally biased region" description="Polar residues" evidence="7">
    <location>
        <begin position="1"/>
        <end position="16"/>
    </location>
</feature>
<evidence type="ECO:0000256" key="1">
    <source>
        <dbReference type="ARBA" id="ARBA00004141"/>
    </source>
</evidence>
<gene>
    <name evidence="9" type="ORF">BN14_05478</name>
</gene>
<comment type="similarity">
    <text evidence="2">Belongs to the purine-cytosine permease (2.A.39) family.</text>
</comment>
<keyword evidence="6 8" id="KW-0472">Membrane</keyword>
<keyword evidence="4 8" id="KW-0812">Transmembrane</keyword>
<feature type="compositionally biased region" description="Basic and acidic residues" evidence="7">
    <location>
        <begin position="17"/>
        <end position="29"/>
    </location>
</feature>
<evidence type="ECO:0000256" key="7">
    <source>
        <dbReference type="SAM" id="MobiDB-lite"/>
    </source>
</evidence>
<dbReference type="Gene3D" id="1.10.4160.10">
    <property type="entry name" value="Hydantoin permease"/>
    <property type="match status" value="1"/>
</dbReference>
<evidence type="ECO:0000256" key="6">
    <source>
        <dbReference type="ARBA" id="ARBA00023136"/>
    </source>
</evidence>
<feature type="transmembrane region" description="Helical" evidence="8">
    <location>
        <begin position="126"/>
        <end position="145"/>
    </location>
</feature>
<dbReference type="InterPro" id="IPR026030">
    <property type="entry name" value="Pur-cyt_permease_Fcy2/21/22"/>
</dbReference>
<evidence type="ECO:0000313" key="10">
    <source>
        <dbReference type="Proteomes" id="UP000012065"/>
    </source>
</evidence>
<proteinExistence type="inferred from homology"/>
<evidence type="ECO:0000256" key="4">
    <source>
        <dbReference type="ARBA" id="ARBA00022692"/>
    </source>
</evidence>
<keyword evidence="5 8" id="KW-1133">Transmembrane helix</keyword>
<dbReference type="PANTHER" id="PTHR31806">
    <property type="entry name" value="PURINE-CYTOSINE PERMEASE FCY2-RELATED"/>
    <property type="match status" value="1"/>
</dbReference>
<sequence>MAALQDNTTIPQLQKSDSSRPDSDIEKASSSDGSSEEEIAPYVEQRQAEEAKDVTTLRGKLAAFTIRLSQYGVETRGVVPTAPDDRTDTRFWNLLFLWISANFNILAFSTGSLGPAIFALGLKESLLVIFFINMLSAMLPAYLYVSYPLYAITLPEFPLIVRRSVPDLACGK</sequence>
<dbReference type="InterPro" id="IPR001248">
    <property type="entry name" value="Pur-cyt_permease"/>
</dbReference>
<feature type="region of interest" description="Disordered" evidence="7">
    <location>
        <begin position="1"/>
        <end position="45"/>
    </location>
</feature>
<dbReference type="EMBL" id="CAOJ01008161">
    <property type="protein sequence ID" value="CCO31436.1"/>
    <property type="molecule type" value="Genomic_DNA"/>
</dbReference>
<evidence type="ECO:0000256" key="3">
    <source>
        <dbReference type="ARBA" id="ARBA00022448"/>
    </source>
</evidence>
<comment type="subcellular location">
    <subcellularLocation>
        <location evidence="1">Membrane</location>
        <topology evidence="1">Multi-pass membrane protein</topology>
    </subcellularLocation>
</comment>
<protein>
    <submittedName>
        <fullName evidence="9">Purine-cytosine permease FCY2 Short=PCP FCY2</fullName>
    </submittedName>
</protein>
<dbReference type="PANTHER" id="PTHR31806:SF5">
    <property type="entry name" value="PURINE-CYTOSINE PERMEASE FCY21"/>
    <property type="match status" value="1"/>
</dbReference>
<accession>M5BW74</accession>
<name>M5BW74_THACB</name>
<keyword evidence="3" id="KW-0813">Transport</keyword>
<evidence type="ECO:0000256" key="8">
    <source>
        <dbReference type="SAM" id="Phobius"/>
    </source>
</evidence>
<evidence type="ECO:0000256" key="2">
    <source>
        <dbReference type="ARBA" id="ARBA00008974"/>
    </source>
</evidence>
<dbReference type="HOGENOM" id="CLU_1556338_0_0_1"/>
<dbReference type="Pfam" id="PF02133">
    <property type="entry name" value="Transp_cyt_pur"/>
    <property type="match status" value="1"/>
</dbReference>
<feature type="transmembrane region" description="Helical" evidence="8">
    <location>
        <begin position="95"/>
        <end position="120"/>
    </location>
</feature>
<evidence type="ECO:0000256" key="5">
    <source>
        <dbReference type="ARBA" id="ARBA00022989"/>
    </source>
</evidence>
<reference evidence="9 10" key="1">
    <citation type="journal article" date="2013" name="J. Biotechnol.">
        <title>Establishment and interpretation of the genome sequence of the phytopathogenic fungus Rhizoctonia solani AG1-IB isolate 7/3/14.</title>
        <authorList>
            <person name="Wibberg D.W."/>
            <person name="Jelonek L.J."/>
            <person name="Rupp O.R."/>
            <person name="Hennig M.H."/>
            <person name="Eikmeyer F.E."/>
            <person name="Goesmann A.G."/>
            <person name="Hartmann A.H."/>
            <person name="Borriss R.B."/>
            <person name="Grosch R.G."/>
            <person name="Puehler A.P."/>
            <person name="Schlueter A.S."/>
        </authorList>
    </citation>
    <scope>NUCLEOTIDE SEQUENCE [LARGE SCALE GENOMIC DNA]</scope>
    <source>
        <strain evidence="10">AG1-IB / isolate 7/3/14</strain>
    </source>
</reference>
<evidence type="ECO:0000313" key="9">
    <source>
        <dbReference type="EMBL" id="CCO31436.1"/>
    </source>
</evidence>
<dbReference type="GO" id="GO:0022857">
    <property type="term" value="F:transmembrane transporter activity"/>
    <property type="evidence" value="ECO:0007669"/>
    <property type="project" value="InterPro"/>
</dbReference>
<organism evidence="9 10">
    <name type="scientific">Thanatephorus cucumeris (strain AG1-IB / isolate 7/3/14)</name>
    <name type="common">Lettuce bottom rot fungus</name>
    <name type="synonym">Rhizoctonia solani</name>
    <dbReference type="NCBI Taxonomy" id="1108050"/>
    <lineage>
        <taxon>Eukaryota</taxon>
        <taxon>Fungi</taxon>
        <taxon>Dikarya</taxon>
        <taxon>Basidiomycota</taxon>
        <taxon>Agaricomycotina</taxon>
        <taxon>Agaricomycetes</taxon>
        <taxon>Cantharellales</taxon>
        <taxon>Ceratobasidiaceae</taxon>
        <taxon>Rhizoctonia</taxon>
        <taxon>Rhizoctonia solani AG-1</taxon>
    </lineage>
</organism>
<dbReference type="GO" id="GO:0005886">
    <property type="term" value="C:plasma membrane"/>
    <property type="evidence" value="ECO:0007669"/>
    <property type="project" value="TreeGrafter"/>
</dbReference>
<dbReference type="AlphaFoldDB" id="M5BW74"/>